<feature type="compositionally biased region" description="Basic and acidic residues" evidence="1">
    <location>
        <begin position="524"/>
        <end position="535"/>
    </location>
</feature>
<gene>
    <name evidence="2" type="ORF">L202_01309</name>
</gene>
<dbReference type="Proteomes" id="UP000094065">
    <property type="component" value="Unassembled WGS sequence"/>
</dbReference>
<feature type="compositionally biased region" description="Polar residues" evidence="1">
    <location>
        <begin position="333"/>
        <end position="347"/>
    </location>
</feature>
<evidence type="ECO:0000313" key="3">
    <source>
        <dbReference type="Proteomes" id="UP000094065"/>
    </source>
</evidence>
<organism evidence="2 3">
    <name type="scientific">Cryptococcus amylolentus CBS 6039</name>
    <dbReference type="NCBI Taxonomy" id="1295533"/>
    <lineage>
        <taxon>Eukaryota</taxon>
        <taxon>Fungi</taxon>
        <taxon>Dikarya</taxon>
        <taxon>Basidiomycota</taxon>
        <taxon>Agaricomycotina</taxon>
        <taxon>Tremellomycetes</taxon>
        <taxon>Tremellales</taxon>
        <taxon>Cryptococcaceae</taxon>
        <taxon>Cryptococcus</taxon>
    </lineage>
</organism>
<evidence type="ECO:0000313" key="2">
    <source>
        <dbReference type="EMBL" id="ODN83097.1"/>
    </source>
</evidence>
<keyword evidence="3" id="KW-1185">Reference proteome</keyword>
<dbReference type="EMBL" id="AWGJ01000002">
    <property type="protein sequence ID" value="ODN83097.1"/>
    <property type="molecule type" value="Genomic_DNA"/>
</dbReference>
<feature type="region of interest" description="Disordered" evidence="1">
    <location>
        <begin position="394"/>
        <end position="430"/>
    </location>
</feature>
<comment type="caution">
    <text evidence="2">The sequence shown here is derived from an EMBL/GenBank/DDBJ whole genome shotgun (WGS) entry which is preliminary data.</text>
</comment>
<evidence type="ECO:0000256" key="1">
    <source>
        <dbReference type="SAM" id="MobiDB-lite"/>
    </source>
</evidence>
<accession>A0A1E3I3N0</accession>
<dbReference type="RefSeq" id="XP_018997097.1">
    <property type="nucleotide sequence ID" value="XM_019134670.1"/>
</dbReference>
<feature type="region of interest" description="Disordered" evidence="1">
    <location>
        <begin position="1"/>
        <end position="54"/>
    </location>
</feature>
<dbReference type="OrthoDB" id="2572975at2759"/>
<feature type="region of interest" description="Disordered" evidence="1">
    <location>
        <begin position="328"/>
        <end position="377"/>
    </location>
</feature>
<feature type="compositionally biased region" description="Basic and acidic residues" evidence="1">
    <location>
        <begin position="1"/>
        <end position="11"/>
    </location>
</feature>
<feature type="compositionally biased region" description="Low complexity" evidence="1">
    <location>
        <begin position="358"/>
        <end position="372"/>
    </location>
</feature>
<dbReference type="GeneID" id="30152618"/>
<feature type="compositionally biased region" description="Basic residues" evidence="1">
    <location>
        <begin position="445"/>
        <end position="458"/>
    </location>
</feature>
<proteinExistence type="predicted"/>
<protein>
    <submittedName>
        <fullName evidence="2">Uncharacterized protein</fullName>
    </submittedName>
</protein>
<dbReference type="AlphaFoldDB" id="A0A1E3I3N0"/>
<feature type="compositionally biased region" description="Polar residues" evidence="1">
    <location>
        <begin position="499"/>
        <end position="511"/>
    </location>
</feature>
<reference evidence="2 3" key="1">
    <citation type="submission" date="2016-06" db="EMBL/GenBank/DDBJ databases">
        <title>Evolution of pathogenesis and genome organization in the Tremellales.</title>
        <authorList>
            <person name="Cuomo C."/>
            <person name="Litvintseva A."/>
            <person name="Heitman J."/>
            <person name="Chen Y."/>
            <person name="Sun S."/>
            <person name="Springer D."/>
            <person name="Dromer F."/>
            <person name="Young S."/>
            <person name="Zeng Q."/>
            <person name="Chapman S."/>
            <person name="Gujja S."/>
            <person name="Saif S."/>
            <person name="Birren B."/>
        </authorList>
    </citation>
    <scope>NUCLEOTIDE SEQUENCE [LARGE SCALE GENOMIC DNA]</scope>
    <source>
        <strain evidence="2 3">CBS 6039</strain>
    </source>
</reference>
<feature type="compositionally biased region" description="Polar residues" evidence="1">
    <location>
        <begin position="25"/>
        <end position="34"/>
    </location>
</feature>
<name>A0A1E3I3N0_9TREE</name>
<feature type="region of interest" description="Disordered" evidence="1">
    <location>
        <begin position="443"/>
        <end position="563"/>
    </location>
</feature>
<sequence length="563" mass="61252">MQHSQSTHDDVFPSPFHPRAPFFTPASSPNKAWQPSTNVPTPSSPPPSSQHRQVAARDVFLREKGKPVATASDKILAAVKDLGSQISNLHGEVSSLKKDNSHLRDQLHELQLSVRCLPSRDEVTDEIINNITPELQDCLQSTLSRFESTTAHFPGKVVEAIAPHLNNLQAECKRLGQDARPGNESHSQPLQGLLTHLIAKLGAIETVGDSVQTIHNISQIAGDVTLCRESLNCLPKLTEEMEATAHQSREALLSIQQSVQGLHHCLDRTPYSSEAIGDANQATTALKIHECLTLILTGQNEIRFLLGRLSALPLASSSSQRQYLTSSFPGFPASSQDQSQPVMTTPVSEGHIGRITLSSRGSSTQQDSSQSSLADDRPLVGDSLADIFGPKAFIPGPVRATSDRQDTRQRRSRMSIDEVEPPLPALSHPQAVFSPSPMIEMVSNKKSHKKGRLQKKKQPVTAQLSTITRLPLDDSAPGKHAPILSPGDEPRRQTRHSSRIAQNASGTQQSLPHADAESSLASRDTSKDSTDENKECPSQYRKVGQGGGSKAKKRTWDFSSDED</sequence>